<reference evidence="1" key="1">
    <citation type="submission" date="2019-11" db="EMBL/GenBank/DDBJ databases">
        <title>Bipolaris sorokiniana Genome sequencing.</title>
        <authorList>
            <person name="Wang H."/>
        </authorList>
    </citation>
    <scope>NUCLEOTIDE SEQUENCE</scope>
</reference>
<organism evidence="1 2">
    <name type="scientific">Cochliobolus sativus</name>
    <name type="common">Common root rot and spot blotch fungus</name>
    <name type="synonym">Bipolaris sorokiniana</name>
    <dbReference type="NCBI Taxonomy" id="45130"/>
    <lineage>
        <taxon>Eukaryota</taxon>
        <taxon>Fungi</taxon>
        <taxon>Dikarya</taxon>
        <taxon>Ascomycota</taxon>
        <taxon>Pezizomycotina</taxon>
        <taxon>Dothideomycetes</taxon>
        <taxon>Pleosporomycetidae</taxon>
        <taxon>Pleosporales</taxon>
        <taxon>Pleosporineae</taxon>
        <taxon>Pleosporaceae</taxon>
        <taxon>Bipolaris</taxon>
    </lineage>
</organism>
<name>A0A8H6DXC1_COCSA</name>
<accession>A0A8H6DXC1</accession>
<dbReference type="EMBL" id="WNKQ01000005">
    <property type="protein sequence ID" value="KAF5851447.1"/>
    <property type="molecule type" value="Genomic_DNA"/>
</dbReference>
<sequence>MGDVATMISTPDVMARSAHIRSLLGEKAQDETFMRRRAAAHARIMKHMNMDYHQGKGWLAYREMAKKGPKSMQTKEGRKKYIEEGLKKEWEALGVDPYEHVLARVNGQLMRWVKSAVPPEADGRGESREAPIEIK</sequence>
<evidence type="ECO:0000313" key="1">
    <source>
        <dbReference type="EMBL" id="KAF5851447.1"/>
    </source>
</evidence>
<gene>
    <name evidence="1" type="ORF">GGP41_004249</name>
</gene>
<protein>
    <submittedName>
        <fullName evidence="1">Uncharacterized protein</fullName>
    </submittedName>
</protein>
<dbReference type="AlphaFoldDB" id="A0A8H6DXC1"/>
<comment type="caution">
    <text evidence="1">The sequence shown here is derived from an EMBL/GenBank/DDBJ whole genome shotgun (WGS) entry which is preliminary data.</text>
</comment>
<evidence type="ECO:0000313" key="2">
    <source>
        <dbReference type="Proteomes" id="UP000624244"/>
    </source>
</evidence>
<proteinExistence type="predicted"/>
<dbReference type="Proteomes" id="UP000624244">
    <property type="component" value="Unassembled WGS sequence"/>
</dbReference>